<dbReference type="GO" id="GO:0044281">
    <property type="term" value="P:small molecule metabolic process"/>
    <property type="evidence" value="ECO:0007669"/>
    <property type="project" value="UniProtKB-ARBA"/>
</dbReference>
<dbReference type="PANTHER" id="PTHR46470:SF2">
    <property type="entry name" value="GLYCERALDEHYDE 3-PHOSPHATE PHOSPHATASE"/>
    <property type="match status" value="1"/>
</dbReference>
<keyword evidence="6" id="KW-1185">Reference proteome</keyword>
<dbReference type="Proteomes" id="UP000632125">
    <property type="component" value="Unassembled WGS sequence"/>
</dbReference>
<reference evidence="5" key="1">
    <citation type="submission" date="2020-09" db="EMBL/GenBank/DDBJ databases">
        <title>A novel bacterium of genus Paenibacillus, isolated from South China Sea.</title>
        <authorList>
            <person name="Huang H."/>
            <person name="Mo K."/>
            <person name="Hu Y."/>
        </authorList>
    </citation>
    <scope>NUCLEOTIDE SEQUENCE</scope>
    <source>
        <strain evidence="5">IB182493</strain>
    </source>
</reference>
<dbReference type="Pfam" id="PF00702">
    <property type="entry name" value="Hydrolase"/>
    <property type="match status" value="1"/>
</dbReference>
<dbReference type="GO" id="GO:0046872">
    <property type="term" value="F:metal ion binding"/>
    <property type="evidence" value="ECO:0007669"/>
    <property type="project" value="UniProtKB-KW"/>
</dbReference>
<gene>
    <name evidence="5" type="ORF">IDH41_16345</name>
</gene>
<evidence type="ECO:0000256" key="3">
    <source>
        <dbReference type="ARBA" id="ARBA00022801"/>
    </source>
</evidence>
<accession>A0A927CP23</accession>
<dbReference type="SFLD" id="SFLDS00003">
    <property type="entry name" value="Haloacid_Dehalogenase"/>
    <property type="match status" value="1"/>
</dbReference>
<dbReference type="PANTHER" id="PTHR46470">
    <property type="entry name" value="N-ACYLNEURAMINATE-9-PHOSPHATASE"/>
    <property type="match status" value="1"/>
</dbReference>
<comment type="caution">
    <text evidence="5">The sequence shown here is derived from an EMBL/GenBank/DDBJ whole genome shotgun (WGS) entry which is preliminary data.</text>
</comment>
<dbReference type="SUPFAM" id="SSF56784">
    <property type="entry name" value="HAD-like"/>
    <property type="match status" value="1"/>
</dbReference>
<evidence type="ECO:0000256" key="2">
    <source>
        <dbReference type="ARBA" id="ARBA00022723"/>
    </source>
</evidence>
<dbReference type="RefSeq" id="WP_190862850.1">
    <property type="nucleotide sequence ID" value="NZ_JACXIY010000018.1"/>
</dbReference>
<dbReference type="GO" id="GO:0016791">
    <property type="term" value="F:phosphatase activity"/>
    <property type="evidence" value="ECO:0007669"/>
    <property type="project" value="TreeGrafter"/>
</dbReference>
<dbReference type="PRINTS" id="PR00413">
    <property type="entry name" value="HADHALOGNASE"/>
</dbReference>
<dbReference type="SFLD" id="SFLDG01129">
    <property type="entry name" value="C1.5:_HAD__Beta-PGM__Phosphata"/>
    <property type="match status" value="1"/>
</dbReference>
<dbReference type="Gene3D" id="1.10.150.240">
    <property type="entry name" value="Putative phosphatase, domain 2"/>
    <property type="match status" value="1"/>
</dbReference>
<dbReference type="InterPro" id="IPR036412">
    <property type="entry name" value="HAD-like_sf"/>
</dbReference>
<evidence type="ECO:0000256" key="1">
    <source>
        <dbReference type="ARBA" id="ARBA00001946"/>
    </source>
</evidence>
<dbReference type="InterPro" id="IPR006439">
    <property type="entry name" value="HAD-SF_hydro_IA"/>
</dbReference>
<name>A0A927CP23_9BACL</name>
<protein>
    <submittedName>
        <fullName evidence="5">HAD family hydrolase</fullName>
    </submittedName>
</protein>
<dbReference type="Gene3D" id="3.40.50.1000">
    <property type="entry name" value="HAD superfamily/HAD-like"/>
    <property type="match status" value="1"/>
</dbReference>
<organism evidence="5 6">
    <name type="scientific">Paenibacillus arenilitoris</name>
    <dbReference type="NCBI Taxonomy" id="2772299"/>
    <lineage>
        <taxon>Bacteria</taxon>
        <taxon>Bacillati</taxon>
        <taxon>Bacillota</taxon>
        <taxon>Bacilli</taxon>
        <taxon>Bacillales</taxon>
        <taxon>Paenibacillaceae</taxon>
        <taxon>Paenibacillus</taxon>
    </lineage>
</organism>
<dbReference type="NCBIfam" id="TIGR01549">
    <property type="entry name" value="HAD-SF-IA-v1"/>
    <property type="match status" value="1"/>
</dbReference>
<comment type="cofactor">
    <cofactor evidence="1">
        <name>Mg(2+)</name>
        <dbReference type="ChEBI" id="CHEBI:18420"/>
    </cofactor>
</comment>
<sequence length="286" mass="32246">MHGRAHRPLTQTLANGQRSAYNKERRFGDGITSPGEGGTALIEAVYFDLDDTLYDQLLPFRTAVRQAGFREEDIRDVRIEALYTRLRRHSDRLWSLHKNGELTLKELRIERTTAAFADLGVKITAEAAARLQGHYEREQLRLALRPGVSGLLEQLRACGVRIGLITNGPVDHQGNKIMALGLDRWIMDRFIHISDGIGVAKPDPETFRYAQRLSGLRPEQLAYVGDAWHNDIVPSFRAGWTPIWLNGRKQLPETDDSGVRRFECGDVEQLSALLSKLIAKETGRPV</sequence>
<dbReference type="AlphaFoldDB" id="A0A927CP23"/>
<dbReference type="EMBL" id="JACXIY010000018">
    <property type="protein sequence ID" value="MBD2870158.1"/>
    <property type="molecule type" value="Genomic_DNA"/>
</dbReference>
<keyword evidence="4" id="KW-0460">Magnesium</keyword>
<dbReference type="InterPro" id="IPR023198">
    <property type="entry name" value="PGP-like_dom2"/>
</dbReference>
<evidence type="ECO:0000313" key="6">
    <source>
        <dbReference type="Proteomes" id="UP000632125"/>
    </source>
</evidence>
<evidence type="ECO:0000313" key="5">
    <source>
        <dbReference type="EMBL" id="MBD2870158.1"/>
    </source>
</evidence>
<evidence type="ECO:0000256" key="4">
    <source>
        <dbReference type="ARBA" id="ARBA00022842"/>
    </source>
</evidence>
<keyword evidence="3 5" id="KW-0378">Hydrolase</keyword>
<dbReference type="InterPro" id="IPR023214">
    <property type="entry name" value="HAD_sf"/>
</dbReference>
<keyword evidence="2" id="KW-0479">Metal-binding</keyword>
<proteinExistence type="predicted"/>
<dbReference type="InterPro" id="IPR051400">
    <property type="entry name" value="HAD-like_hydrolase"/>
</dbReference>